<feature type="region of interest" description="Disordered" evidence="1">
    <location>
        <begin position="563"/>
        <end position="583"/>
    </location>
</feature>
<name>A0A1X7RQI7_ZYMT9</name>
<dbReference type="AlphaFoldDB" id="A0A1X7RQI7"/>
<dbReference type="EMBL" id="LT853695">
    <property type="protein sequence ID" value="SMQ49675.1"/>
    <property type="molecule type" value="Genomic_DNA"/>
</dbReference>
<evidence type="ECO:0000313" key="2">
    <source>
        <dbReference type="EMBL" id="SMQ49675.1"/>
    </source>
</evidence>
<gene>
    <name evidence="2" type="ORF">ZT3D7_G4826</name>
</gene>
<dbReference type="Proteomes" id="UP000215127">
    <property type="component" value="Chromosome 4"/>
</dbReference>
<organism evidence="2 3">
    <name type="scientific">Zymoseptoria tritici (strain ST99CH_3D7)</name>
    <dbReference type="NCBI Taxonomy" id="1276538"/>
    <lineage>
        <taxon>Eukaryota</taxon>
        <taxon>Fungi</taxon>
        <taxon>Dikarya</taxon>
        <taxon>Ascomycota</taxon>
        <taxon>Pezizomycotina</taxon>
        <taxon>Dothideomycetes</taxon>
        <taxon>Dothideomycetidae</taxon>
        <taxon>Mycosphaerellales</taxon>
        <taxon>Mycosphaerellaceae</taxon>
        <taxon>Zymoseptoria</taxon>
    </lineage>
</organism>
<keyword evidence="3" id="KW-1185">Reference proteome</keyword>
<proteinExistence type="predicted"/>
<dbReference type="PANTHER" id="PTHR37535">
    <property type="entry name" value="FLUG DOMAIN PROTEIN"/>
    <property type="match status" value="1"/>
</dbReference>
<feature type="region of interest" description="Disordered" evidence="1">
    <location>
        <begin position="1"/>
        <end position="26"/>
    </location>
</feature>
<accession>A0A1X7RQI7</accession>
<reference evidence="2 3" key="1">
    <citation type="submission" date="2016-06" db="EMBL/GenBank/DDBJ databases">
        <authorList>
            <person name="Kjaerup R.B."/>
            <person name="Dalgaard T.S."/>
            <person name="Juul-Madsen H.R."/>
        </authorList>
    </citation>
    <scope>NUCLEOTIDE SEQUENCE [LARGE SCALE GENOMIC DNA]</scope>
</reference>
<sequence>MSSNLERDSTGAPKAGAPSTKFQTQMSRLLKDKSKVQKLKDDGKTSVYYDHQSPAVRSRRKRAQQEFEWFVTTHLELETPDQNVIWNVNSFIELSKLYLSCVATWIQGKIGDKPKAGVLFQRKDAIYWWAIRKIDRFTEIYGKWHAELVGLITYTADLEGFEKGNFQKNLLDSADLALFFKALKTYTRGRENWRQNYVIWILVYLTGIRPGSFTVSKGYEKGAPLGDGSMHRTEDETLRWSDVEFRRTERGLVVRVTFRYLKGHRKSHDARQNTNAVKTWTFVPSTSSRYEFDLATLLTGLAFSRGLFVCSTLEELFNSEMVYPPLNDDVNKQPVFLQATNKDEKLQPIAMRLSSVNDKLQKICTDHGYYGRNTMYSFRRTSLIETKRKHGTEVAQETASHKPQGLSIYDYDTVGQGDIDWTADRLDQTGMSRKALRDLYSQASTAKLDIAPTGQVQTARSDQFSVRVDNMVFEDTTYLELERQLQEKLAAIAAHLEDDDSPRERRQVSQYLEMLEEEASVENATFTGELRELLRLRKNLKRKLRNKYAHVVKEKMLEEHKRSMKVAKEGARPKSDVKKDQRVDSRSIVDAADARITAEINALVTAVDSDDEGDGDGEVDEDALDDVEGRAMVNPEWSEMPDEVELDVDRGDDDDPSATDAGRLAFLRSWLQQISEQTSNLPCLECQLDDTVPQARKDERHTLYKLNRHVKSDYHSRMSQITRAFTIDAGAGREVKATCPLCDETVNKRYFEKHLQDKHPEQLEV</sequence>
<evidence type="ECO:0000256" key="1">
    <source>
        <dbReference type="SAM" id="MobiDB-lite"/>
    </source>
</evidence>
<protein>
    <submittedName>
        <fullName evidence="2">Uncharacterized protein</fullName>
    </submittedName>
</protein>
<evidence type="ECO:0000313" key="3">
    <source>
        <dbReference type="Proteomes" id="UP000215127"/>
    </source>
</evidence>
<dbReference type="PANTHER" id="PTHR37535:SF3">
    <property type="entry name" value="FLUG DOMAIN-CONTAINING PROTEIN"/>
    <property type="match status" value="1"/>
</dbReference>